<sequence length="151" mass="16632">MVAPPSEDFWHLHVDGASNYKGSGASMVLVTPKGSMLEHAITLSFKASNNEAEYETLLAGLRMAKDLAVKKLAIHSDSQLITSQVTGEYTAKHPRMAQYLEKVRQQLEAFQTYTLTQVSPADNAHADALAGLGPTLNHQFKRSIMVEYLDK</sequence>
<dbReference type="GO" id="GO:0004523">
    <property type="term" value="F:RNA-DNA hybrid ribonuclease activity"/>
    <property type="evidence" value="ECO:0007669"/>
    <property type="project" value="InterPro"/>
</dbReference>
<gene>
    <name evidence="2" type="ORF">C1H46_039994</name>
</gene>
<dbReference type="PANTHER" id="PTHR48475">
    <property type="entry name" value="RIBONUCLEASE H"/>
    <property type="match status" value="1"/>
</dbReference>
<feature type="domain" description="RNase H type-1" evidence="1">
    <location>
        <begin position="6"/>
        <end position="135"/>
    </location>
</feature>
<evidence type="ECO:0000313" key="3">
    <source>
        <dbReference type="Proteomes" id="UP000315295"/>
    </source>
</evidence>
<dbReference type="GO" id="GO:0003676">
    <property type="term" value="F:nucleic acid binding"/>
    <property type="evidence" value="ECO:0007669"/>
    <property type="project" value="InterPro"/>
</dbReference>
<evidence type="ECO:0000313" key="2">
    <source>
        <dbReference type="EMBL" id="TQD74466.1"/>
    </source>
</evidence>
<dbReference type="InterPro" id="IPR036397">
    <property type="entry name" value="RNaseH_sf"/>
</dbReference>
<dbReference type="PANTHER" id="PTHR48475:SF2">
    <property type="entry name" value="RIBONUCLEASE H"/>
    <property type="match status" value="1"/>
</dbReference>
<dbReference type="AlphaFoldDB" id="A0A540KJT3"/>
<comment type="caution">
    <text evidence="2">The sequence shown here is derived from an EMBL/GenBank/DDBJ whole genome shotgun (WGS) entry which is preliminary data.</text>
</comment>
<dbReference type="EMBL" id="VIEB01001182">
    <property type="protein sequence ID" value="TQD74466.1"/>
    <property type="molecule type" value="Genomic_DNA"/>
</dbReference>
<keyword evidence="3" id="KW-1185">Reference proteome</keyword>
<protein>
    <recommendedName>
        <fullName evidence="1">RNase H type-1 domain-containing protein</fullName>
    </recommendedName>
</protein>
<evidence type="ECO:0000259" key="1">
    <source>
        <dbReference type="PROSITE" id="PS50879"/>
    </source>
</evidence>
<dbReference type="Proteomes" id="UP000315295">
    <property type="component" value="Unassembled WGS sequence"/>
</dbReference>
<reference evidence="2 3" key="1">
    <citation type="journal article" date="2019" name="G3 (Bethesda)">
        <title>Sequencing of a Wild Apple (Malus baccata) Genome Unravels the Differences Between Cultivated and Wild Apple Species Regarding Disease Resistance and Cold Tolerance.</title>
        <authorList>
            <person name="Chen X."/>
        </authorList>
    </citation>
    <scope>NUCLEOTIDE SEQUENCE [LARGE SCALE GENOMIC DNA]</scope>
    <source>
        <strain evidence="3">cv. Shandingzi</strain>
        <tissue evidence="2">Leaves</tissue>
    </source>
</reference>
<accession>A0A540KJT3</accession>
<name>A0A540KJT3_MALBA</name>
<dbReference type="Pfam" id="PF13456">
    <property type="entry name" value="RVT_3"/>
    <property type="match status" value="1"/>
</dbReference>
<dbReference type="PROSITE" id="PS50879">
    <property type="entry name" value="RNASE_H_1"/>
    <property type="match status" value="1"/>
</dbReference>
<dbReference type="InterPro" id="IPR012337">
    <property type="entry name" value="RNaseH-like_sf"/>
</dbReference>
<dbReference type="Gene3D" id="3.30.420.10">
    <property type="entry name" value="Ribonuclease H-like superfamily/Ribonuclease H"/>
    <property type="match status" value="1"/>
</dbReference>
<dbReference type="CDD" id="cd09279">
    <property type="entry name" value="RNase_HI_like"/>
    <property type="match status" value="1"/>
</dbReference>
<dbReference type="InterPro" id="IPR002156">
    <property type="entry name" value="RNaseH_domain"/>
</dbReference>
<organism evidence="2 3">
    <name type="scientific">Malus baccata</name>
    <name type="common">Siberian crab apple</name>
    <name type="synonym">Pyrus baccata</name>
    <dbReference type="NCBI Taxonomy" id="106549"/>
    <lineage>
        <taxon>Eukaryota</taxon>
        <taxon>Viridiplantae</taxon>
        <taxon>Streptophyta</taxon>
        <taxon>Embryophyta</taxon>
        <taxon>Tracheophyta</taxon>
        <taxon>Spermatophyta</taxon>
        <taxon>Magnoliopsida</taxon>
        <taxon>eudicotyledons</taxon>
        <taxon>Gunneridae</taxon>
        <taxon>Pentapetalae</taxon>
        <taxon>rosids</taxon>
        <taxon>fabids</taxon>
        <taxon>Rosales</taxon>
        <taxon>Rosaceae</taxon>
        <taxon>Amygdaloideae</taxon>
        <taxon>Maleae</taxon>
        <taxon>Malus</taxon>
    </lineage>
</organism>
<dbReference type="SUPFAM" id="SSF53098">
    <property type="entry name" value="Ribonuclease H-like"/>
    <property type="match status" value="1"/>
</dbReference>
<proteinExistence type="predicted"/>